<accession>A0ACB9P472</accession>
<reference evidence="2" key="1">
    <citation type="journal article" date="2023" name="Front. Plant Sci.">
        <title>Chromosomal-level genome assembly of Melastoma candidum provides insights into trichome evolution.</title>
        <authorList>
            <person name="Zhong Y."/>
            <person name="Wu W."/>
            <person name="Sun C."/>
            <person name="Zou P."/>
            <person name="Liu Y."/>
            <person name="Dai S."/>
            <person name="Zhou R."/>
        </authorList>
    </citation>
    <scope>NUCLEOTIDE SEQUENCE [LARGE SCALE GENOMIC DNA]</scope>
</reference>
<keyword evidence="2" id="KW-1185">Reference proteome</keyword>
<evidence type="ECO:0000313" key="1">
    <source>
        <dbReference type="EMBL" id="KAI4343323.1"/>
    </source>
</evidence>
<sequence length="1242" mass="137332">MSKLRACADPSNLHFKKELTQIRKAVRVLRDPGMTAASSRSPLGTSRSVVVSQRRVDSPLDGVLPQQIEGDNYGKQSKVFLHNWKAKRSSILPFPNSNSGSNNNNSEEVEDHESSEPESSSESLSDARNGVYSKNDEYSVDTRSGSSGLPRRDATLILSGTTAPSVIKRTGKKVNGHVHLLSRRSTKKNSVLYRNYRPPVALSRNGSAELSDDSDEYCRSDDLRQSSGASPLLVRKKKYKNRLDSSKLLREAAKEDSSYTYSTPALSTSSCCWYKNRGSSILGSWDGNATSLNDEENHGDDTLDFPGGHGCGIPCYWSKRTPRHRSVYGSVYSPSFSDTLRKKGSSMFCGSHSVQNGRHHRSSHVSNKRRKSAKNARDVPLPVSNNDGKGGSSVGTGYSDDEVYTNYGELELEALSRLDGRRWSNCRSQDGSEYAALTLGQEEDALAENIRSLSQKYKPMFFDEIIGQKIVVHSLVNAMQRRRIAPVYLFQGPRGTGKTSLARIFAAALNCLTMRDAKPCGICKRCTDFLSGKTKDVWEVDGTSRTGIYDVRCLLKDLSLQPPASSVSSSYKVFIIDECHLLPSKTWLAFLKFVEEPPRGVVFIFITTDLDNVPRSIQSRCQKYIFSKIKDSDISARLRKISALENLDVESDAFDLIALNADGSLRDAETMLDQLSLLGKRITTAIVNELVGIVSDEKLLDLLELALSSDTAETVKRARELLDSGVDPMVLISQLAGLIMDIIAGTYKTTSPRHSESSSTEQTLHEGELEKLKHALKLLSEAKKQLRVSSEQSTWFTATLLQLGSVPSPDISQTGSSQRRSSRATEEDPFLLDEIKEDSCQKSSLQMLDNMLNSRSIVSHSDVITGGARDNFLVGIVGSTQANFTSLEKLNLIWGQCIERCHSKTLRLLLHSHGKLLSISEAEGVLLAYVAFVDKDVKLRIERFLSSITNSMEIILRRNVEVRLILLPGGKELQDLNNLHNLSGLTQKGKATAFEKDNKTPIEDHVEDVLQQKSKKVISRSISDVEGKLKTGTLESSTGRTGASGNLQAIQQSSQLIVEETDENEGTQDVPMQRIESIIREQMLETAWLQAAEKGSPGTLSRRKLEKTLILHEDAIHLEDQVEKASDSQNWEDELNQELKGLKVTDGKALQNETITSCYPMSPSLLHGTTFRGNLNKDSLNYESAGSGNEGCGSMFCWNNVGSHRRRKAKRPGIGSRRRGGLSMFGGCMKSRSVNRLTQIKE</sequence>
<organism evidence="1 2">
    <name type="scientific">Melastoma candidum</name>
    <dbReference type="NCBI Taxonomy" id="119954"/>
    <lineage>
        <taxon>Eukaryota</taxon>
        <taxon>Viridiplantae</taxon>
        <taxon>Streptophyta</taxon>
        <taxon>Embryophyta</taxon>
        <taxon>Tracheophyta</taxon>
        <taxon>Spermatophyta</taxon>
        <taxon>Magnoliopsida</taxon>
        <taxon>eudicotyledons</taxon>
        <taxon>Gunneridae</taxon>
        <taxon>Pentapetalae</taxon>
        <taxon>rosids</taxon>
        <taxon>malvids</taxon>
        <taxon>Myrtales</taxon>
        <taxon>Melastomataceae</taxon>
        <taxon>Melastomatoideae</taxon>
        <taxon>Melastomateae</taxon>
        <taxon>Melastoma</taxon>
    </lineage>
</organism>
<protein>
    <submittedName>
        <fullName evidence="1">Uncharacterized protein</fullName>
    </submittedName>
</protein>
<proteinExistence type="predicted"/>
<dbReference type="EMBL" id="CM042886">
    <property type="protein sequence ID" value="KAI4343323.1"/>
    <property type="molecule type" value="Genomic_DNA"/>
</dbReference>
<comment type="caution">
    <text evidence="1">The sequence shown here is derived from an EMBL/GenBank/DDBJ whole genome shotgun (WGS) entry which is preliminary data.</text>
</comment>
<dbReference type="Proteomes" id="UP001057402">
    <property type="component" value="Chromosome 7"/>
</dbReference>
<name>A0ACB9P472_9MYRT</name>
<evidence type="ECO:0000313" key="2">
    <source>
        <dbReference type="Proteomes" id="UP001057402"/>
    </source>
</evidence>
<gene>
    <name evidence="1" type="ORF">MLD38_027845</name>
</gene>